<feature type="transmembrane region" description="Helical" evidence="11">
    <location>
        <begin position="12"/>
        <end position="33"/>
    </location>
</feature>
<comment type="similarity">
    <text evidence="2 10">Belongs to the ExbD/TolR family.</text>
</comment>
<dbReference type="PANTHER" id="PTHR30558">
    <property type="entry name" value="EXBD MEMBRANE COMPONENT OF PMF-DRIVEN MACROMOLECULE IMPORT SYSTEM"/>
    <property type="match status" value="1"/>
</dbReference>
<keyword evidence="9" id="KW-0131">Cell cycle</keyword>
<evidence type="ECO:0000256" key="4">
    <source>
        <dbReference type="ARBA" id="ARBA00022519"/>
    </source>
</evidence>
<dbReference type="EMBL" id="CP014796">
    <property type="protein sequence ID" value="APX22322.1"/>
    <property type="molecule type" value="Genomic_DNA"/>
</dbReference>
<keyword evidence="4" id="KW-0997">Cell inner membrane</keyword>
<dbReference type="Pfam" id="PF02472">
    <property type="entry name" value="ExbD"/>
    <property type="match status" value="1"/>
</dbReference>
<accession>A0A1U7D2H2</accession>
<dbReference type="GO" id="GO:0005886">
    <property type="term" value="C:plasma membrane"/>
    <property type="evidence" value="ECO:0007669"/>
    <property type="project" value="UniProtKB-SubCell"/>
</dbReference>
<dbReference type="Gene3D" id="3.30.420.270">
    <property type="match status" value="1"/>
</dbReference>
<dbReference type="PANTHER" id="PTHR30558:SF7">
    <property type="entry name" value="TOL-PAL SYSTEM PROTEIN TOLR"/>
    <property type="match status" value="1"/>
</dbReference>
<keyword evidence="10" id="KW-0653">Protein transport</keyword>
<keyword evidence="3" id="KW-1003">Cell membrane</keyword>
<evidence type="ECO:0000256" key="2">
    <source>
        <dbReference type="ARBA" id="ARBA00005811"/>
    </source>
</evidence>
<evidence type="ECO:0000256" key="11">
    <source>
        <dbReference type="SAM" id="Phobius"/>
    </source>
</evidence>
<dbReference type="KEGG" id="tpro:Ga0080559_TMP1526"/>
<evidence type="ECO:0000256" key="5">
    <source>
        <dbReference type="ARBA" id="ARBA00022618"/>
    </source>
</evidence>
<evidence type="ECO:0000256" key="10">
    <source>
        <dbReference type="RuleBase" id="RU003879"/>
    </source>
</evidence>
<proteinExistence type="inferred from homology"/>
<dbReference type="InterPro" id="IPR003400">
    <property type="entry name" value="ExbD"/>
</dbReference>
<gene>
    <name evidence="12" type="ORF">Ga0080559_TMP1526</name>
</gene>
<keyword evidence="7 11" id="KW-1133">Transmembrane helix</keyword>
<protein>
    <submittedName>
        <fullName evidence="12">Cell division and transport-associated protein TolR</fullName>
    </submittedName>
</protein>
<dbReference type="NCBIfam" id="TIGR02801">
    <property type="entry name" value="tolR"/>
    <property type="match status" value="1"/>
</dbReference>
<dbReference type="Proteomes" id="UP000186559">
    <property type="component" value="Chromosome"/>
</dbReference>
<sequence length="135" mass="13979">MADINVTPMVDVMLVLLIIFMVAAPLLTVGVPVELPKTAASALPSEAEEPLAVTITADGTVTIQTTEVPMDQLVNRLRAIAVERADDRIFLRADGAVPYQMVAQVMGALNRGGFSSIGLVTDSGGPAMDDGADGG</sequence>
<evidence type="ECO:0000256" key="9">
    <source>
        <dbReference type="ARBA" id="ARBA00023306"/>
    </source>
</evidence>
<dbReference type="InterPro" id="IPR014168">
    <property type="entry name" value="Tol-Pal_TolR"/>
</dbReference>
<evidence type="ECO:0000256" key="8">
    <source>
        <dbReference type="ARBA" id="ARBA00023136"/>
    </source>
</evidence>
<dbReference type="GO" id="GO:0022857">
    <property type="term" value="F:transmembrane transporter activity"/>
    <property type="evidence" value="ECO:0007669"/>
    <property type="project" value="InterPro"/>
</dbReference>
<evidence type="ECO:0000313" key="12">
    <source>
        <dbReference type="EMBL" id="APX22322.1"/>
    </source>
</evidence>
<keyword evidence="6 10" id="KW-0812">Transmembrane</keyword>
<dbReference type="GO" id="GO:0015031">
    <property type="term" value="P:protein transport"/>
    <property type="evidence" value="ECO:0007669"/>
    <property type="project" value="UniProtKB-KW"/>
</dbReference>
<organism evidence="12 13">
    <name type="scientific">Salipiger profundus</name>
    <dbReference type="NCBI Taxonomy" id="1229727"/>
    <lineage>
        <taxon>Bacteria</taxon>
        <taxon>Pseudomonadati</taxon>
        <taxon>Pseudomonadota</taxon>
        <taxon>Alphaproteobacteria</taxon>
        <taxon>Rhodobacterales</taxon>
        <taxon>Roseobacteraceae</taxon>
        <taxon>Salipiger</taxon>
    </lineage>
</organism>
<keyword evidence="10" id="KW-0813">Transport</keyword>
<keyword evidence="13" id="KW-1185">Reference proteome</keyword>
<keyword evidence="8 11" id="KW-0472">Membrane</keyword>
<reference evidence="12 13" key="1">
    <citation type="submission" date="2016-03" db="EMBL/GenBank/DDBJ databases">
        <title>Deep-sea bacteria in the southern Pacific.</title>
        <authorList>
            <person name="Tang K."/>
        </authorList>
    </citation>
    <scope>NUCLEOTIDE SEQUENCE [LARGE SCALE GENOMIC DNA]</scope>
    <source>
        <strain evidence="12 13">JLT2016</strain>
    </source>
</reference>
<name>A0A1U7D2H2_9RHOB</name>
<evidence type="ECO:0000256" key="3">
    <source>
        <dbReference type="ARBA" id="ARBA00022475"/>
    </source>
</evidence>
<evidence type="ECO:0000256" key="7">
    <source>
        <dbReference type="ARBA" id="ARBA00022989"/>
    </source>
</evidence>
<dbReference type="AlphaFoldDB" id="A0A1U7D2H2"/>
<evidence type="ECO:0000256" key="1">
    <source>
        <dbReference type="ARBA" id="ARBA00004162"/>
    </source>
</evidence>
<evidence type="ECO:0000313" key="13">
    <source>
        <dbReference type="Proteomes" id="UP000186559"/>
    </source>
</evidence>
<dbReference type="STRING" id="1229727.Ga0080559_TMP1526"/>
<evidence type="ECO:0000256" key="6">
    <source>
        <dbReference type="ARBA" id="ARBA00022692"/>
    </source>
</evidence>
<keyword evidence="5 12" id="KW-0132">Cell division</keyword>
<comment type="subcellular location">
    <subcellularLocation>
        <location evidence="1">Cell membrane</location>
        <topology evidence="1">Single-pass membrane protein</topology>
    </subcellularLocation>
    <subcellularLocation>
        <location evidence="10">Cell membrane</location>
        <topology evidence="10">Single-pass type II membrane protein</topology>
    </subcellularLocation>
</comment>
<dbReference type="GO" id="GO:0051301">
    <property type="term" value="P:cell division"/>
    <property type="evidence" value="ECO:0007669"/>
    <property type="project" value="UniProtKB-KW"/>
</dbReference>